<keyword evidence="2" id="KW-1185">Reference proteome</keyword>
<gene>
    <name evidence="1" type="ORF">KFL_004520010</name>
</gene>
<accession>A0A1Y1ICJ2</accession>
<dbReference type="EMBL" id="DF237401">
    <property type="protein sequence ID" value="GAQ88684.1"/>
    <property type="molecule type" value="Genomic_DNA"/>
</dbReference>
<evidence type="ECO:0000313" key="2">
    <source>
        <dbReference type="Proteomes" id="UP000054558"/>
    </source>
</evidence>
<feature type="non-terminal residue" evidence="1">
    <location>
        <position position="1"/>
    </location>
</feature>
<dbReference type="AlphaFoldDB" id="A0A1Y1ICJ2"/>
<protein>
    <submittedName>
        <fullName evidence="1">Uncharacterized protein</fullName>
    </submittedName>
</protein>
<proteinExistence type="predicted"/>
<dbReference type="Proteomes" id="UP000054558">
    <property type="component" value="Unassembled WGS sequence"/>
</dbReference>
<evidence type="ECO:0000313" key="1">
    <source>
        <dbReference type="EMBL" id="GAQ88684.1"/>
    </source>
</evidence>
<name>A0A1Y1ICJ2_KLENI</name>
<sequence length="45" mass="4419">IGGDAASALLSILNDWGMYLPKGVASGDPSLPLAGDGVAFGHPIP</sequence>
<organism evidence="1 2">
    <name type="scientific">Klebsormidium nitens</name>
    <name type="common">Green alga</name>
    <name type="synonym">Ulothrix nitens</name>
    <dbReference type="NCBI Taxonomy" id="105231"/>
    <lineage>
        <taxon>Eukaryota</taxon>
        <taxon>Viridiplantae</taxon>
        <taxon>Streptophyta</taxon>
        <taxon>Klebsormidiophyceae</taxon>
        <taxon>Klebsormidiales</taxon>
        <taxon>Klebsormidiaceae</taxon>
        <taxon>Klebsormidium</taxon>
    </lineage>
</organism>
<reference evidence="1 2" key="1">
    <citation type="journal article" date="2014" name="Nat. Commun.">
        <title>Klebsormidium flaccidum genome reveals primary factors for plant terrestrial adaptation.</title>
        <authorList>
            <person name="Hori K."/>
            <person name="Maruyama F."/>
            <person name="Fujisawa T."/>
            <person name="Togashi T."/>
            <person name="Yamamoto N."/>
            <person name="Seo M."/>
            <person name="Sato S."/>
            <person name="Yamada T."/>
            <person name="Mori H."/>
            <person name="Tajima N."/>
            <person name="Moriyama T."/>
            <person name="Ikeuchi M."/>
            <person name="Watanabe M."/>
            <person name="Wada H."/>
            <person name="Kobayashi K."/>
            <person name="Saito M."/>
            <person name="Masuda T."/>
            <person name="Sasaki-Sekimoto Y."/>
            <person name="Mashiguchi K."/>
            <person name="Awai K."/>
            <person name="Shimojima M."/>
            <person name="Masuda S."/>
            <person name="Iwai M."/>
            <person name="Nobusawa T."/>
            <person name="Narise T."/>
            <person name="Kondo S."/>
            <person name="Saito H."/>
            <person name="Sato R."/>
            <person name="Murakawa M."/>
            <person name="Ihara Y."/>
            <person name="Oshima-Yamada Y."/>
            <person name="Ohtaka K."/>
            <person name="Satoh M."/>
            <person name="Sonobe K."/>
            <person name="Ishii M."/>
            <person name="Ohtani R."/>
            <person name="Kanamori-Sato M."/>
            <person name="Honoki R."/>
            <person name="Miyazaki D."/>
            <person name="Mochizuki H."/>
            <person name="Umetsu J."/>
            <person name="Higashi K."/>
            <person name="Shibata D."/>
            <person name="Kamiya Y."/>
            <person name="Sato N."/>
            <person name="Nakamura Y."/>
            <person name="Tabata S."/>
            <person name="Ida S."/>
            <person name="Kurokawa K."/>
            <person name="Ohta H."/>
        </authorList>
    </citation>
    <scope>NUCLEOTIDE SEQUENCE [LARGE SCALE GENOMIC DNA]</scope>
    <source>
        <strain evidence="1 2">NIES-2285</strain>
    </source>
</reference>